<gene>
    <name evidence="3" type="ORF">F6W96_01515</name>
</gene>
<dbReference type="SUPFAM" id="SSF46785">
    <property type="entry name" value="Winged helix' DNA-binding domain"/>
    <property type="match status" value="1"/>
</dbReference>
<dbReference type="EMBL" id="CP046173">
    <property type="protein sequence ID" value="QIS17187.1"/>
    <property type="molecule type" value="Genomic_DNA"/>
</dbReference>
<proteinExistence type="predicted"/>
<name>A0A6G9YVN7_9NOCA</name>
<dbReference type="AlphaFoldDB" id="A0A6G9YVN7"/>
<feature type="domain" description="Transcription regulator PadR C-terminal" evidence="2">
    <location>
        <begin position="91"/>
        <end position="169"/>
    </location>
</feature>
<dbReference type="Pfam" id="PF10400">
    <property type="entry name" value="Vir_act_alpha_C"/>
    <property type="match status" value="1"/>
</dbReference>
<dbReference type="PANTHER" id="PTHR43252">
    <property type="entry name" value="TRANSCRIPTIONAL REGULATOR YQJI"/>
    <property type="match status" value="1"/>
</dbReference>
<dbReference type="InterPro" id="IPR036388">
    <property type="entry name" value="WH-like_DNA-bd_sf"/>
</dbReference>
<dbReference type="Pfam" id="PF03551">
    <property type="entry name" value="PadR"/>
    <property type="match status" value="1"/>
</dbReference>
<dbReference type="InterPro" id="IPR036390">
    <property type="entry name" value="WH_DNA-bd_sf"/>
</dbReference>
<dbReference type="InterPro" id="IPR018309">
    <property type="entry name" value="Tscrpt_reg_PadR_C"/>
</dbReference>
<sequence length="184" mass="20833">MSLRHGVLGLLAELDRASGYDLLKMFDITLAGVWPATQSQLYTELGKLTADGLIEVVAEGPRGRKEYRITEAGRAELRHWLIDVPIRRPQRDEGLLRVFFLGQIEPAQARDYLLGGAGYLGERLAQLEVDERTIDWSDDNLSRYGRLVLDYGKRFLATRKQWLEETAEQVAPSSTSQSRTDENP</sequence>
<evidence type="ECO:0000313" key="3">
    <source>
        <dbReference type="EMBL" id="QIS17187.1"/>
    </source>
</evidence>
<protein>
    <submittedName>
        <fullName evidence="3">PadR family transcriptional regulator</fullName>
    </submittedName>
</protein>
<organism evidence="3 4">
    <name type="scientific">Nocardia terpenica</name>
    <dbReference type="NCBI Taxonomy" id="455432"/>
    <lineage>
        <taxon>Bacteria</taxon>
        <taxon>Bacillati</taxon>
        <taxon>Actinomycetota</taxon>
        <taxon>Actinomycetes</taxon>
        <taxon>Mycobacteriales</taxon>
        <taxon>Nocardiaceae</taxon>
        <taxon>Nocardia</taxon>
    </lineage>
</organism>
<dbReference type="InterPro" id="IPR005149">
    <property type="entry name" value="Tscrpt_reg_PadR_N"/>
</dbReference>
<reference evidence="3 4" key="1">
    <citation type="journal article" date="2019" name="ACS Chem. Biol.">
        <title>Identification and Mobilization of a Cryptic Antibiotic Biosynthesis Gene Locus from a Human-Pathogenic Nocardia Isolate.</title>
        <authorList>
            <person name="Herisse M."/>
            <person name="Ishida K."/>
            <person name="Porter J.L."/>
            <person name="Howden B."/>
            <person name="Hertweck C."/>
            <person name="Stinear T.P."/>
            <person name="Pidot S.J."/>
        </authorList>
    </citation>
    <scope>NUCLEOTIDE SEQUENCE [LARGE SCALE GENOMIC DNA]</scope>
    <source>
        <strain evidence="3 4">AUSMDU00012715</strain>
    </source>
</reference>
<feature type="domain" description="Transcription regulator PadR N-terminal" evidence="1">
    <location>
        <begin position="7"/>
        <end position="78"/>
    </location>
</feature>
<dbReference type="Gene3D" id="1.10.10.10">
    <property type="entry name" value="Winged helix-like DNA-binding domain superfamily/Winged helix DNA-binding domain"/>
    <property type="match status" value="1"/>
</dbReference>
<evidence type="ECO:0000259" key="2">
    <source>
        <dbReference type="Pfam" id="PF10400"/>
    </source>
</evidence>
<dbReference type="RefSeq" id="WP_167484609.1">
    <property type="nucleotide sequence ID" value="NZ_CP046173.1"/>
</dbReference>
<evidence type="ECO:0000313" key="4">
    <source>
        <dbReference type="Proteomes" id="UP000500953"/>
    </source>
</evidence>
<dbReference type="PANTHER" id="PTHR43252:SF6">
    <property type="entry name" value="NEGATIVE TRANSCRIPTION REGULATOR PADR"/>
    <property type="match status" value="1"/>
</dbReference>
<accession>A0A6G9YVN7</accession>
<dbReference type="Proteomes" id="UP000500953">
    <property type="component" value="Chromosome"/>
</dbReference>
<evidence type="ECO:0000259" key="1">
    <source>
        <dbReference type="Pfam" id="PF03551"/>
    </source>
</evidence>